<dbReference type="Pfam" id="PF04255">
    <property type="entry name" value="DUF433"/>
    <property type="match status" value="1"/>
</dbReference>
<evidence type="ECO:0000313" key="1">
    <source>
        <dbReference type="EMBL" id="ETR66677.1"/>
    </source>
</evidence>
<evidence type="ECO:0000313" key="2">
    <source>
        <dbReference type="Proteomes" id="UP000189670"/>
    </source>
</evidence>
<reference evidence="2" key="1">
    <citation type="submission" date="2012-11" db="EMBL/GenBank/DDBJ databases">
        <authorList>
            <person name="Lucero-Rivera Y.E."/>
            <person name="Tovar-Ramirez D."/>
        </authorList>
    </citation>
    <scope>NUCLEOTIDE SEQUENCE [LARGE SCALE GENOMIC DNA]</scope>
    <source>
        <strain evidence="2">Araruama</strain>
    </source>
</reference>
<comment type="caution">
    <text evidence="1">The sequence shown here is derived from an EMBL/GenBank/DDBJ whole genome shotgun (WGS) entry which is preliminary data.</text>
</comment>
<name>A0A1V1NVP8_9BACT</name>
<dbReference type="InterPro" id="IPR007367">
    <property type="entry name" value="DUF433"/>
</dbReference>
<dbReference type="Gene3D" id="1.10.10.10">
    <property type="entry name" value="Winged helix-like DNA-binding domain superfamily/Winged helix DNA-binding domain"/>
    <property type="match status" value="1"/>
</dbReference>
<dbReference type="InterPro" id="IPR009057">
    <property type="entry name" value="Homeodomain-like_sf"/>
</dbReference>
<proteinExistence type="predicted"/>
<dbReference type="InterPro" id="IPR036388">
    <property type="entry name" value="WH-like_DNA-bd_sf"/>
</dbReference>
<gene>
    <name evidence="1" type="ORF">OMM_12487</name>
</gene>
<evidence type="ECO:0008006" key="3">
    <source>
        <dbReference type="Google" id="ProtNLM"/>
    </source>
</evidence>
<dbReference type="PANTHER" id="PTHR34849">
    <property type="entry name" value="SSL5025 PROTEIN"/>
    <property type="match status" value="1"/>
</dbReference>
<organism evidence="1 2">
    <name type="scientific">Candidatus Magnetoglobus multicellularis str. Araruama</name>
    <dbReference type="NCBI Taxonomy" id="890399"/>
    <lineage>
        <taxon>Bacteria</taxon>
        <taxon>Pseudomonadati</taxon>
        <taxon>Thermodesulfobacteriota</taxon>
        <taxon>Desulfobacteria</taxon>
        <taxon>Desulfobacterales</taxon>
        <taxon>Desulfobacteraceae</taxon>
        <taxon>Candidatus Magnetoglobus</taxon>
    </lineage>
</organism>
<accession>A0A1V1NVP8</accession>
<dbReference type="PANTHER" id="PTHR34849:SF1">
    <property type="entry name" value="SLR0770 PROTEIN"/>
    <property type="match status" value="1"/>
</dbReference>
<dbReference type="AlphaFoldDB" id="A0A1V1NVP8"/>
<dbReference type="Proteomes" id="UP000189670">
    <property type="component" value="Unassembled WGS sequence"/>
</dbReference>
<dbReference type="EMBL" id="ATBP01001818">
    <property type="protein sequence ID" value="ETR66677.1"/>
    <property type="molecule type" value="Genomic_DNA"/>
</dbReference>
<sequence>MKMQQVNINEYFDFFNDDDIRIKGTRVGIETVLDDYLNATSPEEIAVRYPVLTLEQVYATITFYLRNQNEIEQYINRWREYAEKAWLQQKQNPSPAIQRLIKLKSQRSQQNNRTNT</sequence>
<dbReference type="SUPFAM" id="SSF46689">
    <property type="entry name" value="Homeodomain-like"/>
    <property type="match status" value="1"/>
</dbReference>
<protein>
    <recommendedName>
        <fullName evidence="3">DUF433 domain-containing protein</fullName>
    </recommendedName>
</protein>